<dbReference type="AlphaFoldDB" id="A0A940MWP7"/>
<dbReference type="InterPro" id="IPR005119">
    <property type="entry name" value="LysR_subst-bd"/>
</dbReference>
<dbReference type="GO" id="GO:0003677">
    <property type="term" value="F:DNA binding"/>
    <property type="evidence" value="ECO:0007669"/>
    <property type="project" value="UniProtKB-KW"/>
</dbReference>
<dbReference type="GO" id="GO:0005829">
    <property type="term" value="C:cytosol"/>
    <property type="evidence" value="ECO:0007669"/>
    <property type="project" value="TreeGrafter"/>
</dbReference>
<dbReference type="InterPro" id="IPR036390">
    <property type="entry name" value="WH_DNA-bd_sf"/>
</dbReference>
<evidence type="ECO:0000256" key="3">
    <source>
        <dbReference type="ARBA" id="ARBA00023125"/>
    </source>
</evidence>
<accession>A0A940MWP7</accession>
<dbReference type="Pfam" id="PF00126">
    <property type="entry name" value="HTH_1"/>
    <property type="match status" value="2"/>
</dbReference>
<dbReference type="Pfam" id="PF03466">
    <property type="entry name" value="LysR_substrate"/>
    <property type="match status" value="1"/>
</dbReference>
<evidence type="ECO:0000313" key="8">
    <source>
        <dbReference type="Proteomes" id="UP000677537"/>
    </source>
</evidence>
<keyword evidence="2" id="KW-0805">Transcription regulation</keyword>
<dbReference type="PROSITE" id="PS50931">
    <property type="entry name" value="HTH_LYSR"/>
    <property type="match status" value="2"/>
</dbReference>
<name>A0A940MWP7_9PROT</name>
<evidence type="ECO:0000259" key="6">
    <source>
        <dbReference type="PROSITE" id="PS50931"/>
    </source>
</evidence>
<feature type="region of interest" description="Disordered" evidence="5">
    <location>
        <begin position="1"/>
        <end position="24"/>
    </location>
</feature>
<sequence>MTASRNFPPPHRKALSAGGGPIIPSPHAINPKHLRAFLAVSQTGSVVRSGQRLRRVQSAITRAIQELERELEVTLFERRPQGMLLTGTGHTLLHRVERAFAEMESARRGIAAAGPPAGWNEAAPVFTLSLGRQRLLAFAELVEQRHMGAVADSLMISQPAVSQALREVEIGLGIEVFIRSPAGLQPTPLGALLALHVRRALAEIRAAEVEIGLLQGAMAGRVTVGTLSLGRDRLLPRAILRMQKDHPNLSVTTLEGTFEHLSMRLRAGDIDFILGALRPPEHTIGLLREPIAEDEMALVVRAGHPLARRGAAVAEGLPAARWVLPPRGTPTRELLEGAMRARGLPEPVVTVETTDLTITRGLLLDSDMVTAVSPHLFQHETGAKALAVLPFALPETRRTIGFLQRAGGSPSLAARMLMDSIRAVGRL</sequence>
<gene>
    <name evidence="7" type="ORF">J5Y10_22735</name>
</gene>
<dbReference type="InterPro" id="IPR050950">
    <property type="entry name" value="HTH-type_LysR_regulators"/>
</dbReference>
<keyword evidence="4" id="KW-0804">Transcription</keyword>
<keyword evidence="8" id="KW-1185">Reference proteome</keyword>
<proteinExistence type="inferred from homology"/>
<organism evidence="7 8">
    <name type="scientific">Roseomonas indoligenes</name>
    <dbReference type="NCBI Taxonomy" id="2820811"/>
    <lineage>
        <taxon>Bacteria</taxon>
        <taxon>Pseudomonadati</taxon>
        <taxon>Pseudomonadota</taxon>
        <taxon>Alphaproteobacteria</taxon>
        <taxon>Acetobacterales</taxon>
        <taxon>Roseomonadaceae</taxon>
        <taxon>Roseomonas</taxon>
    </lineage>
</organism>
<feature type="domain" description="HTH lysR-type" evidence="6">
    <location>
        <begin position="29"/>
        <end position="86"/>
    </location>
</feature>
<dbReference type="Proteomes" id="UP000677537">
    <property type="component" value="Unassembled WGS sequence"/>
</dbReference>
<evidence type="ECO:0000313" key="7">
    <source>
        <dbReference type="EMBL" id="MBP0495618.1"/>
    </source>
</evidence>
<dbReference type="InterPro" id="IPR036388">
    <property type="entry name" value="WH-like_DNA-bd_sf"/>
</dbReference>
<dbReference type="PANTHER" id="PTHR30419">
    <property type="entry name" value="HTH-TYPE TRANSCRIPTIONAL REGULATOR YBHD"/>
    <property type="match status" value="1"/>
</dbReference>
<dbReference type="EMBL" id="JAGIZA010000019">
    <property type="protein sequence ID" value="MBP0495618.1"/>
    <property type="molecule type" value="Genomic_DNA"/>
</dbReference>
<dbReference type="SUPFAM" id="SSF46785">
    <property type="entry name" value="Winged helix' DNA-binding domain"/>
    <property type="match status" value="2"/>
</dbReference>
<protein>
    <submittedName>
        <fullName evidence="7">LysR family transcriptional regulator</fullName>
    </submittedName>
</protein>
<dbReference type="SUPFAM" id="SSF53850">
    <property type="entry name" value="Periplasmic binding protein-like II"/>
    <property type="match status" value="1"/>
</dbReference>
<reference evidence="7" key="1">
    <citation type="submission" date="2021-03" db="EMBL/GenBank/DDBJ databases">
        <authorList>
            <person name="So Y."/>
        </authorList>
    </citation>
    <scope>NUCLEOTIDE SEQUENCE</scope>
    <source>
        <strain evidence="7">SG15</strain>
    </source>
</reference>
<keyword evidence="3" id="KW-0238">DNA-binding</keyword>
<dbReference type="PANTHER" id="PTHR30419:SF14">
    <property type="entry name" value="LYSR FAMILY TRANSCRIPTIONAL REGULATOR"/>
    <property type="match status" value="1"/>
</dbReference>
<comment type="caution">
    <text evidence="7">The sequence shown here is derived from an EMBL/GenBank/DDBJ whole genome shotgun (WGS) entry which is preliminary data.</text>
</comment>
<feature type="domain" description="HTH lysR-type" evidence="6">
    <location>
        <begin position="135"/>
        <end position="187"/>
    </location>
</feature>
<evidence type="ECO:0000256" key="5">
    <source>
        <dbReference type="SAM" id="MobiDB-lite"/>
    </source>
</evidence>
<evidence type="ECO:0000256" key="2">
    <source>
        <dbReference type="ARBA" id="ARBA00023015"/>
    </source>
</evidence>
<dbReference type="Gene3D" id="3.40.190.10">
    <property type="entry name" value="Periplasmic binding protein-like II"/>
    <property type="match status" value="2"/>
</dbReference>
<evidence type="ECO:0000256" key="1">
    <source>
        <dbReference type="ARBA" id="ARBA00009437"/>
    </source>
</evidence>
<dbReference type="Gene3D" id="1.10.10.10">
    <property type="entry name" value="Winged helix-like DNA-binding domain superfamily/Winged helix DNA-binding domain"/>
    <property type="match status" value="2"/>
</dbReference>
<dbReference type="GO" id="GO:0003700">
    <property type="term" value="F:DNA-binding transcription factor activity"/>
    <property type="evidence" value="ECO:0007669"/>
    <property type="project" value="InterPro"/>
</dbReference>
<dbReference type="RefSeq" id="WP_209376416.1">
    <property type="nucleotide sequence ID" value="NZ_JAGIZA010000019.1"/>
</dbReference>
<dbReference type="InterPro" id="IPR000847">
    <property type="entry name" value="LysR_HTH_N"/>
</dbReference>
<comment type="similarity">
    <text evidence="1">Belongs to the LysR transcriptional regulatory family.</text>
</comment>
<evidence type="ECO:0000256" key="4">
    <source>
        <dbReference type="ARBA" id="ARBA00023163"/>
    </source>
</evidence>